<dbReference type="InterPro" id="IPR050276">
    <property type="entry name" value="MshD_Acetyltransferase"/>
</dbReference>
<gene>
    <name evidence="2" type="ORF">A4H97_00940</name>
</gene>
<proteinExistence type="predicted"/>
<reference evidence="3" key="1">
    <citation type="submission" date="2016-04" db="EMBL/GenBank/DDBJ databases">
        <authorList>
            <person name="Chen L."/>
            <person name="Zhuang W."/>
            <person name="Wang G."/>
        </authorList>
    </citation>
    <scope>NUCLEOTIDE SEQUENCE [LARGE SCALE GENOMIC DNA]</scope>
    <source>
        <strain evidence="3">17621</strain>
    </source>
</reference>
<protein>
    <recommendedName>
        <fullName evidence="1">N-acetyltransferase domain-containing protein</fullName>
    </recommendedName>
</protein>
<dbReference type="AlphaFoldDB" id="A0A1V9EWA3"/>
<dbReference type="PANTHER" id="PTHR43617">
    <property type="entry name" value="L-AMINO ACID N-ACETYLTRANSFERASE"/>
    <property type="match status" value="1"/>
</dbReference>
<comment type="caution">
    <text evidence="2">The sequence shown here is derived from an EMBL/GenBank/DDBJ whole genome shotgun (WGS) entry which is preliminary data.</text>
</comment>
<dbReference type="CDD" id="cd04301">
    <property type="entry name" value="NAT_SF"/>
    <property type="match status" value="1"/>
</dbReference>
<dbReference type="GO" id="GO:0016747">
    <property type="term" value="F:acyltransferase activity, transferring groups other than amino-acyl groups"/>
    <property type="evidence" value="ECO:0007669"/>
    <property type="project" value="InterPro"/>
</dbReference>
<dbReference type="InterPro" id="IPR000182">
    <property type="entry name" value="GNAT_dom"/>
</dbReference>
<dbReference type="Pfam" id="PF00583">
    <property type="entry name" value="Acetyltransf_1"/>
    <property type="match status" value="1"/>
</dbReference>
<dbReference type="Proteomes" id="UP000192610">
    <property type="component" value="Unassembled WGS sequence"/>
</dbReference>
<dbReference type="SUPFAM" id="SSF55729">
    <property type="entry name" value="Acyl-CoA N-acyltransferases (Nat)"/>
    <property type="match status" value="1"/>
</dbReference>
<accession>A0A1V9EWA3</accession>
<evidence type="ECO:0000313" key="3">
    <source>
        <dbReference type="Proteomes" id="UP000192610"/>
    </source>
</evidence>
<dbReference type="EMBL" id="LVXG01000012">
    <property type="protein sequence ID" value="OQP50438.1"/>
    <property type="molecule type" value="Genomic_DNA"/>
</dbReference>
<dbReference type="PROSITE" id="PS51186">
    <property type="entry name" value="GNAT"/>
    <property type="match status" value="1"/>
</dbReference>
<dbReference type="PANTHER" id="PTHR43617:SF2">
    <property type="entry name" value="UPF0039 PROTEIN SLL0451"/>
    <property type="match status" value="1"/>
</dbReference>
<evidence type="ECO:0000259" key="1">
    <source>
        <dbReference type="PROSITE" id="PS51186"/>
    </source>
</evidence>
<name>A0A1V9EWA3_9BACT</name>
<sequence>MVRNLYNNICNANTMNISIRPEQPADIDEIYELNTLVFEQENEARLVDQVRQGSHFIPELSLVAYSDDKLIGYILFSEITITNGDYHYQSLGLISMVVHPGYQKQGIGAKLITTGLQKAADLGYTAVFVFGHEFYFPKFGFLPAARWNIRPPFEVPTEVFMALELFPNALTNVSGIVEFPIEFSVM</sequence>
<organism evidence="2 3">
    <name type="scientific">Niastella yeongjuensis</name>
    <dbReference type="NCBI Taxonomy" id="354355"/>
    <lineage>
        <taxon>Bacteria</taxon>
        <taxon>Pseudomonadati</taxon>
        <taxon>Bacteroidota</taxon>
        <taxon>Chitinophagia</taxon>
        <taxon>Chitinophagales</taxon>
        <taxon>Chitinophagaceae</taxon>
        <taxon>Niastella</taxon>
    </lineage>
</organism>
<keyword evidence="3" id="KW-1185">Reference proteome</keyword>
<evidence type="ECO:0000313" key="2">
    <source>
        <dbReference type="EMBL" id="OQP50438.1"/>
    </source>
</evidence>
<feature type="domain" description="N-acetyltransferase" evidence="1">
    <location>
        <begin position="17"/>
        <end position="166"/>
    </location>
</feature>
<dbReference type="InterPro" id="IPR016181">
    <property type="entry name" value="Acyl_CoA_acyltransferase"/>
</dbReference>
<dbReference type="STRING" id="354355.SAMN05660816_00760"/>
<dbReference type="Gene3D" id="3.40.630.30">
    <property type="match status" value="1"/>
</dbReference>